<evidence type="ECO:0000313" key="5">
    <source>
        <dbReference type="Proteomes" id="UP000717696"/>
    </source>
</evidence>
<dbReference type="PANTHER" id="PTHR47784">
    <property type="entry name" value="STEROL UPTAKE CONTROL PROTEIN 2"/>
    <property type="match status" value="1"/>
</dbReference>
<dbReference type="SMART" id="SM00066">
    <property type="entry name" value="GAL4"/>
    <property type="match status" value="1"/>
</dbReference>
<organism evidence="4 5">
    <name type="scientific">Dactylonectria estremocensis</name>
    <dbReference type="NCBI Taxonomy" id="1079267"/>
    <lineage>
        <taxon>Eukaryota</taxon>
        <taxon>Fungi</taxon>
        <taxon>Dikarya</taxon>
        <taxon>Ascomycota</taxon>
        <taxon>Pezizomycotina</taxon>
        <taxon>Sordariomycetes</taxon>
        <taxon>Hypocreomycetidae</taxon>
        <taxon>Hypocreales</taxon>
        <taxon>Nectriaceae</taxon>
        <taxon>Dactylonectria</taxon>
    </lineage>
</organism>
<dbReference type="EMBL" id="JAGMUU010000021">
    <property type="protein sequence ID" value="KAH7129603.1"/>
    <property type="molecule type" value="Genomic_DNA"/>
</dbReference>
<dbReference type="OrthoDB" id="4937900at2759"/>
<name>A0A9P9INY0_9HYPO</name>
<dbReference type="SUPFAM" id="SSF57701">
    <property type="entry name" value="Zn2/Cys6 DNA-binding domain"/>
    <property type="match status" value="1"/>
</dbReference>
<feature type="domain" description="Zn(2)-C6 fungal-type" evidence="3">
    <location>
        <begin position="21"/>
        <end position="51"/>
    </location>
</feature>
<proteinExistence type="predicted"/>
<evidence type="ECO:0000259" key="3">
    <source>
        <dbReference type="PROSITE" id="PS50048"/>
    </source>
</evidence>
<evidence type="ECO:0000256" key="2">
    <source>
        <dbReference type="SAM" id="MobiDB-lite"/>
    </source>
</evidence>
<dbReference type="PANTHER" id="PTHR47784:SF4">
    <property type="entry name" value="ZN(II)2CYS6 TRANSCRIPTION FACTOR (EUROFUNG)"/>
    <property type="match status" value="1"/>
</dbReference>
<comment type="caution">
    <text evidence="4">The sequence shown here is derived from an EMBL/GenBank/DDBJ whole genome shotgun (WGS) entry which is preliminary data.</text>
</comment>
<dbReference type="InterPro" id="IPR001138">
    <property type="entry name" value="Zn2Cys6_DnaBD"/>
</dbReference>
<sequence>MTPPQSGLLKSRRSHRKSRRGCTVCKARRIKCDERHPQCGNCVVTERVCSYLTQSTGVVADASSAGAGASAVPILTSTGTPGVSPGPSVSSSAGDTERLSANLRNIELDPSTPGSGATFTVIHMALLHHAEVHMADYLALRGIILPIIDAAIDNAVRAPYLLDQLLALSALHLATQNKARAHIYRNYATELQTRALSTFNQVREEITESNYKPTFLFATLLGVHVLRNTLADHHLALGEFVGTFVNYIRLHRGVRAVVSVYWDSILQSELKPLLYITDWTDFAEDRSPGLETTDLKKFLESSDLAPSSVKACLDALKWVQWVLDMLAMEPSRFDLAVHATLAWPLLIPNEYVDSLYQHRPEALVVLAYYAAILHRYRQYWVFGNSGSSLIRSIALHVGTYWADLLAWPQSSLSS</sequence>
<dbReference type="InterPro" id="IPR036864">
    <property type="entry name" value="Zn2-C6_fun-type_DNA-bd_sf"/>
</dbReference>
<dbReference type="GO" id="GO:0008270">
    <property type="term" value="F:zinc ion binding"/>
    <property type="evidence" value="ECO:0007669"/>
    <property type="project" value="InterPro"/>
</dbReference>
<dbReference type="Pfam" id="PF00172">
    <property type="entry name" value="Zn_clus"/>
    <property type="match status" value="1"/>
</dbReference>
<dbReference type="Gene3D" id="4.10.240.10">
    <property type="entry name" value="Zn(2)-C6 fungal-type DNA-binding domain"/>
    <property type="match status" value="1"/>
</dbReference>
<evidence type="ECO:0000256" key="1">
    <source>
        <dbReference type="ARBA" id="ARBA00023242"/>
    </source>
</evidence>
<feature type="region of interest" description="Disordered" evidence="2">
    <location>
        <begin position="77"/>
        <end position="96"/>
    </location>
</feature>
<dbReference type="InterPro" id="IPR053157">
    <property type="entry name" value="Sterol_Uptake_Regulator"/>
</dbReference>
<dbReference type="CDD" id="cd00067">
    <property type="entry name" value="GAL4"/>
    <property type="match status" value="1"/>
</dbReference>
<protein>
    <recommendedName>
        <fullName evidence="3">Zn(2)-C6 fungal-type domain-containing protein</fullName>
    </recommendedName>
</protein>
<feature type="compositionally biased region" description="Low complexity" evidence="2">
    <location>
        <begin position="77"/>
        <end position="92"/>
    </location>
</feature>
<dbReference type="PROSITE" id="PS50048">
    <property type="entry name" value="ZN2_CY6_FUNGAL_2"/>
    <property type="match status" value="1"/>
</dbReference>
<gene>
    <name evidence="4" type="ORF">B0J13DRAFT_564302</name>
</gene>
<dbReference type="Proteomes" id="UP000717696">
    <property type="component" value="Unassembled WGS sequence"/>
</dbReference>
<dbReference type="PROSITE" id="PS00463">
    <property type="entry name" value="ZN2_CY6_FUNGAL_1"/>
    <property type="match status" value="1"/>
</dbReference>
<evidence type="ECO:0000313" key="4">
    <source>
        <dbReference type="EMBL" id="KAH7129603.1"/>
    </source>
</evidence>
<reference evidence="4" key="1">
    <citation type="journal article" date="2021" name="Nat. Commun.">
        <title>Genetic determinants of endophytism in the Arabidopsis root mycobiome.</title>
        <authorList>
            <person name="Mesny F."/>
            <person name="Miyauchi S."/>
            <person name="Thiergart T."/>
            <person name="Pickel B."/>
            <person name="Atanasova L."/>
            <person name="Karlsson M."/>
            <person name="Huettel B."/>
            <person name="Barry K.W."/>
            <person name="Haridas S."/>
            <person name="Chen C."/>
            <person name="Bauer D."/>
            <person name="Andreopoulos W."/>
            <person name="Pangilinan J."/>
            <person name="LaButti K."/>
            <person name="Riley R."/>
            <person name="Lipzen A."/>
            <person name="Clum A."/>
            <person name="Drula E."/>
            <person name="Henrissat B."/>
            <person name="Kohler A."/>
            <person name="Grigoriev I.V."/>
            <person name="Martin F.M."/>
            <person name="Hacquard S."/>
        </authorList>
    </citation>
    <scope>NUCLEOTIDE SEQUENCE</scope>
    <source>
        <strain evidence="4">MPI-CAGE-AT-0021</strain>
    </source>
</reference>
<accession>A0A9P9INY0</accession>
<dbReference type="AlphaFoldDB" id="A0A9P9INY0"/>
<keyword evidence="1" id="KW-0539">Nucleus</keyword>
<dbReference type="GO" id="GO:0001228">
    <property type="term" value="F:DNA-binding transcription activator activity, RNA polymerase II-specific"/>
    <property type="evidence" value="ECO:0007669"/>
    <property type="project" value="TreeGrafter"/>
</dbReference>
<keyword evidence="5" id="KW-1185">Reference proteome</keyword>